<name>A0A182QY37_9DIPT</name>
<evidence type="ECO:0000256" key="7">
    <source>
        <dbReference type="ARBA" id="ARBA00023157"/>
    </source>
</evidence>
<accession>A0A182QY37</accession>
<feature type="compositionally biased region" description="Acidic residues" evidence="10">
    <location>
        <begin position="65"/>
        <end position="108"/>
    </location>
</feature>
<dbReference type="EnsemblMetazoa" id="AFAF019181-RA">
    <property type="protein sequence ID" value="AFAF019181-PA"/>
    <property type="gene ID" value="AFAF019181"/>
</dbReference>
<dbReference type="InterPro" id="IPR033116">
    <property type="entry name" value="TRYPSIN_SER"/>
</dbReference>
<feature type="region of interest" description="Disordered" evidence="10">
    <location>
        <begin position="373"/>
        <end position="413"/>
    </location>
</feature>
<dbReference type="PROSITE" id="PS00134">
    <property type="entry name" value="TRYPSIN_HIS"/>
    <property type="match status" value="1"/>
</dbReference>
<dbReference type="SUPFAM" id="SSF50494">
    <property type="entry name" value="Trypsin-like serine proteases"/>
    <property type="match status" value="1"/>
</dbReference>
<feature type="chain" id="PRO_5008133565" description="Peptidase S1 domain-containing protein" evidence="11">
    <location>
        <begin position="19"/>
        <end position="704"/>
    </location>
</feature>
<dbReference type="InterPro" id="IPR043504">
    <property type="entry name" value="Peptidase_S1_PA_chymotrypsin"/>
</dbReference>
<organism evidence="14 15">
    <name type="scientific">Anopheles farauti</name>
    <dbReference type="NCBI Taxonomy" id="69004"/>
    <lineage>
        <taxon>Eukaryota</taxon>
        <taxon>Metazoa</taxon>
        <taxon>Ecdysozoa</taxon>
        <taxon>Arthropoda</taxon>
        <taxon>Hexapoda</taxon>
        <taxon>Insecta</taxon>
        <taxon>Pterygota</taxon>
        <taxon>Neoptera</taxon>
        <taxon>Endopterygota</taxon>
        <taxon>Diptera</taxon>
        <taxon>Nematocera</taxon>
        <taxon>Culicoidea</taxon>
        <taxon>Culicidae</taxon>
        <taxon>Anophelinae</taxon>
        <taxon>Anopheles</taxon>
    </lineage>
</organism>
<feature type="compositionally biased region" description="Basic and acidic residues" evidence="10">
    <location>
        <begin position="317"/>
        <end position="334"/>
    </location>
</feature>
<protein>
    <recommendedName>
        <fullName evidence="16">Peptidase S1 domain-containing protein</fullName>
    </recommendedName>
</protein>
<evidence type="ECO:0000256" key="8">
    <source>
        <dbReference type="ARBA" id="ARBA00024195"/>
    </source>
</evidence>
<dbReference type="SMART" id="SM00680">
    <property type="entry name" value="CLIP"/>
    <property type="match status" value="1"/>
</dbReference>
<dbReference type="SMART" id="SM00020">
    <property type="entry name" value="Tryp_SPc"/>
    <property type="match status" value="1"/>
</dbReference>
<evidence type="ECO:0000256" key="9">
    <source>
        <dbReference type="RuleBase" id="RU363034"/>
    </source>
</evidence>
<evidence type="ECO:0000256" key="3">
    <source>
        <dbReference type="ARBA" id="ARBA00022729"/>
    </source>
</evidence>
<comment type="similarity">
    <text evidence="8">Belongs to the peptidase S1 family. CLIP subfamily.</text>
</comment>
<evidence type="ECO:0000256" key="2">
    <source>
        <dbReference type="ARBA" id="ARBA00022670"/>
    </source>
</evidence>
<feature type="domain" description="Clip" evidence="13">
    <location>
        <begin position="325"/>
        <end position="368"/>
    </location>
</feature>
<dbReference type="InterPro" id="IPR022700">
    <property type="entry name" value="CLIP"/>
</dbReference>
<evidence type="ECO:0000259" key="12">
    <source>
        <dbReference type="PROSITE" id="PS50240"/>
    </source>
</evidence>
<keyword evidence="7" id="KW-1015">Disulfide bond</keyword>
<dbReference type="Gene3D" id="2.40.10.10">
    <property type="entry name" value="Trypsin-like serine proteases"/>
    <property type="match status" value="1"/>
</dbReference>
<dbReference type="PANTHER" id="PTHR24258:SF116">
    <property type="entry name" value="FI16631P1-RELATED"/>
    <property type="match status" value="1"/>
</dbReference>
<sequence length="704" mass="75984">MEALLVTVLLLTHTLVRAESSGGSNRRSPALIDSGVRAGSRLPVVPTTGAKVTKLRPVGKQRPTEEEDDDDDDDDDDYFDFGLDDDDDDDDSDEEEEDDAEEEEEEDAPPVKPVPTAVPETSTVRARLLSDAAFNKISETLGALNTVGRYIVNITKGQEASAITQVDPGTKETVPEALLTLTKTVLGQNITKSIEPMIKRIGTGGVAGEQETVSAVTSGSLAIVSSSTAEPTAIVTSTVEPVAVAQRKEDNEVTLGGATVDNKIPAGGAVSEQKKKKKKKKKNKVKRKDPAHQEVRLTTTSTTTRRPEPPPSNKIVESTKDVENRCRTPDGRPGRCEDLSTCPGLLLDLSHLRESLCFKSLFVPGVCCPIATTSSTQLTTPKPPSRPVQSGGSSSLVLSPVAKPTATSTTTTTTKRPLVPVYTVAPDDSGALLSATLKPIDNIVDPEDCGQQEYSSGRIVGGIEAPTGQWPWMAAIFLHGTKRTEFWCGGSLIGTKYILTAAHCTRDSRQRPFAARQFTVRLGDIDLSTDGEPSAPVTYKVTEVRAHPRFSRVGFYNDIALLVLDKPVRKSKYVIPVCLPGPNLPSKERLAGRRATVVGWGTTYYGGKESTKQQQATLPVWRNEDCNRAYFQPITDNFVCAGFSEGGVDACQGDSGGPLMMLVEARWTQVGVVSFGNKCGEPGYPGVYTRISEYMEWIRENTKK</sequence>
<dbReference type="InterPro" id="IPR001314">
    <property type="entry name" value="Peptidase_S1A"/>
</dbReference>
<dbReference type="STRING" id="69004.A0A182QY37"/>
<dbReference type="PROSITE" id="PS00135">
    <property type="entry name" value="TRYPSIN_SER"/>
    <property type="match status" value="1"/>
</dbReference>
<keyword evidence="3 11" id="KW-0732">Signal</keyword>
<evidence type="ECO:0000256" key="4">
    <source>
        <dbReference type="ARBA" id="ARBA00022801"/>
    </source>
</evidence>
<dbReference type="PROSITE" id="PS50240">
    <property type="entry name" value="TRYPSIN_DOM"/>
    <property type="match status" value="1"/>
</dbReference>
<dbReference type="CDD" id="cd00190">
    <property type="entry name" value="Tryp_SPc"/>
    <property type="match status" value="1"/>
</dbReference>
<feature type="compositionally biased region" description="Low complexity" evidence="10">
    <location>
        <begin position="387"/>
        <end position="413"/>
    </location>
</feature>
<feature type="region of interest" description="Disordered" evidence="10">
    <location>
        <begin position="18"/>
        <end position="120"/>
    </location>
</feature>
<dbReference type="AlphaFoldDB" id="A0A182QY37"/>
<evidence type="ECO:0000313" key="15">
    <source>
        <dbReference type="Proteomes" id="UP000075886"/>
    </source>
</evidence>
<dbReference type="PROSITE" id="PS51888">
    <property type="entry name" value="CLIP"/>
    <property type="match status" value="1"/>
</dbReference>
<dbReference type="EMBL" id="AXCN02000028">
    <property type="status" value="NOT_ANNOTATED_CDS"/>
    <property type="molecule type" value="Genomic_DNA"/>
</dbReference>
<dbReference type="GO" id="GO:0006508">
    <property type="term" value="P:proteolysis"/>
    <property type="evidence" value="ECO:0007669"/>
    <property type="project" value="UniProtKB-KW"/>
</dbReference>
<comment type="subcellular location">
    <subcellularLocation>
        <location evidence="1">Membrane</location>
        <topology evidence="1">Single-pass type II membrane protein</topology>
    </subcellularLocation>
</comment>
<evidence type="ECO:0000256" key="1">
    <source>
        <dbReference type="ARBA" id="ARBA00004606"/>
    </source>
</evidence>
<keyword evidence="6" id="KW-0812">Transmembrane</keyword>
<proteinExistence type="inferred from homology"/>
<feature type="region of interest" description="Disordered" evidence="10">
    <location>
        <begin position="254"/>
        <end position="334"/>
    </location>
</feature>
<keyword evidence="4 9" id="KW-0378">Hydrolase</keyword>
<dbReference type="FunFam" id="2.40.10.10:FF:000006">
    <property type="entry name" value="Serine proteinase stubble"/>
    <property type="match status" value="1"/>
</dbReference>
<dbReference type="Proteomes" id="UP000075886">
    <property type="component" value="Unassembled WGS sequence"/>
</dbReference>
<evidence type="ECO:0008006" key="16">
    <source>
        <dbReference type="Google" id="ProtNLM"/>
    </source>
</evidence>
<evidence type="ECO:0000256" key="11">
    <source>
        <dbReference type="SAM" id="SignalP"/>
    </source>
</evidence>
<keyword evidence="6" id="KW-0735">Signal-anchor</keyword>
<keyword evidence="2 9" id="KW-0645">Protease</keyword>
<dbReference type="InterPro" id="IPR001254">
    <property type="entry name" value="Trypsin_dom"/>
</dbReference>
<keyword evidence="5 9" id="KW-0720">Serine protease</keyword>
<evidence type="ECO:0000256" key="5">
    <source>
        <dbReference type="ARBA" id="ARBA00022825"/>
    </source>
</evidence>
<evidence type="ECO:0000256" key="10">
    <source>
        <dbReference type="SAM" id="MobiDB-lite"/>
    </source>
</evidence>
<feature type="signal peptide" evidence="11">
    <location>
        <begin position="1"/>
        <end position="18"/>
    </location>
</feature>
<dbReference type="GO" id="GO:0016020">
    <property type="term" value="C:membrane"/>
    <property type="evidence" value="ECO:0007669"/>
    <property type="project" value="UniProtKB-SubCell"/>
</dbReference>
<evidence type="ECO:0000313" key="14">
    <source>
        <dbReference type="EnsemblMetazoa" id="AFAF019181-PA"/>
    </source>
</evidence>
<feature type="compositionally biased region" description="Basic residues" evidence="10">
    <location>
        <begin position="274"/>
        <end position="287"/>
    </location>
</feature>
<reference evidence="15" key="1">
    <citation type="submission" date="2014-01" db="EMBL/GenBank/DDBJ databases">
        <title>The Genome Sequence of Anopheles farauti FAR1 (V2).</title>
        <authorList>
            <consortium name="The Broad Institute Genomics Platform"/>
            <person name="Neafsey D.E."/>
            <person name="Besansky N."/>
            <person name="Howell P."/>
            <person name="Walton C."/>
            <person name="Young S.K."/>
            <person name="Zeng Q."/>
            <person name="Gargeya S."/>
            <person name="Fitzgerald M."/>
            <person name="Haas B."/>
            <person name="Abouelleil A."/>
            <person name="Allen A.W."/>
            <person name="Alvarado L."/>
            <person name="Arachchi H.M."/>
            <person name="Berlin A.M."/>
            <person name="Chapman S.B."/>
            <person name="Gainer-Dewar J."/>
            <person name="Goldberg J."/>
            <person name="Griggs A."/>
            <person name="Gujja S."/>
            <person name="Hansen M."/>
            <person name="Howarth C."/>
            <person name="Imamovic A."/>
            <person name="Ireland A."/>
            <person name="Larimer J."/>
            <person name="McCowan C."/>
            <person name="Murphy C."/>
            <person name="Pearson M."/>
            <person name="Poon T.W."/>
            <person name="Priest M."/>
            <person name="Roberts A."/>
            <person name="Saif S."/>
            <person name="Shea T."/>
            <person name="Sisk P."/>
            <person name="Sykes S."/>
            <person name="Wortman J."/>
            <person name="Nusbaum C."/>
            <person name="Birren B."/>
        </authorList>
    </citation>
    <scope>NUCLEOTIDE SEQUENCE [LARGE SCALE GENOMIC DNA]</scope>
    <source>
        <strain evidence="15">FAR1</strain>
    </source>
</reference>
<dbReference type="Pfam" id="PF00089">
    <property type="entry name" value="Trypsin"/>
    <property type="match status" value="1"/>
</dbReference>
<evidence type="ECO:0000259" key="13">
    <source>
        <dbReference type="PROSITE" id="PS51888"/>
    </source>
</evidence>
<dbReference type="PRINTS" id="PR00722">
    <property type="entry name" value="CHYMOTRYPSIN"/>
</dbReference>
<dbReference type="InterPro" id="IPR009003">
    <property type="entry name" value="Peptidase_S1_PA"/>
</dbReference>
<dbReference type="VEuPathDB" id="VectorBase:AFAF019181"/>
<evidence type="ECO:0000256" key="6">
    <source>
        <dbReference type="ARBA" id="ARBA00022968"/>
    </source>
</evidence>
<dbReference type="PANTHER" id="PTHR24258">
    <property type="entry name" value="SERINE PROTEASE-RELATED"/>
    <property type="match status" value="1"/>
</dbReference>
<reference evidence="14" key="2">
    <citation type="submission" date="2020-05" db="UniProtKB">
        <authorList>
            <consortium name="EnsemblMetazoa"/>
        </authorList>
    </citation>
    <scope>IDENTIFICATION</scope>
    <source>
        <strain evidence="14">FAR1</strain>
    </source>
</reference>
<feature type="domain" description="Peptidase S1" evidence="12">
    <location>
        <begin position="459"/>
        <end position="703"/>
    </location>
</feature>
<dbReference type="InterPro" id="IPR018114">
    <property type="entry name" value="TRYPSIN_HIS"/>
</dbReference>
<dbReference type="GO" id="GO:0004252">
    <property type="term" value="F:serine-type endopeptidase activity"/>
    <property type="evidence" value="ECO:0007669"/>
    <property type="project" value="InterPro"/>
</dbReference>
<keyword evidence="15" id="KW-1185">Reference proteome</keyword>